<accession>A0ABZ1YXH5</accession>
<name>A0ABZ1YXH5_9NOCA</name>
<evidence type="ECO:0000256" key="2">
    <source>
        <dbReference type="SAM" id="MobiDB-lite"/>
    </source>
</evidence>
<dbReference type="Gene3D" id="3.30.1310.10">
    <property type="entry name" value="Nucleoid-associated protein YbaB-like domain"/>
    <property type="match status" value="1"/>
</dbReference>
<dbReference type="Pfam" id="PF02575">
    <property type="entry name" value="YbaB_DNA_bd"/>
    <property type="match status" value="1"/>
</dbReference>
<reference evidence="3" key="1">
    <citation type="submission" date="2022-10" db="EMBL/GenBank/DDBJ databases">
        <title>The complete genomes of actinobacterial strains from the NBC collection.</title>
        <authorList>
            <person name="Joergensen T.S."/>
            <person name="Alvarez Arevalo M."/>
            <person name="Sterndorff E.B."/>
            <person name="Faurdal D."/>
            <person name="Vuksanovic O."/>
            <person name="Mourched A.-S."/>
            <person name="Charusanti P."/>
            <person name="Shaw S."/>
            <person name="Blin K."/>
            <person name="Weber T."/>
        </authorList>
    </citation>
    <scope>NUCLEOTIDE SEQUENCE</scope>
    <source>
        <strain evidence="3">NBC_01482</strain>
    </source>
</reference>
<dbReference type="RefSeq" id="WP_329412268.1">
    <property type="nucleotide sequence ID" value="NZ_CP109441.1"/>
</dbReference>
<dbReference type="InterPro" id="IPR004401">
    <property type="entry name" value="YbaB/EbfC"/>
</dbReference>
<evidence type="ECO:0000313" key="4">
    <source>
        <dbReference type="Proteomes" id="UP001432062"/>
    </source>
</evidence>
<feature type="coiled-coil region" evidence="1">
    <location>
        <begin position="10"/>
        <end position="44"/>
    </location>
</feature>
<evidence type="ECO:0000313" key="3">
    <source>
        <dbReference type="EMBL" id="WUV48000.1"/>
    </source>
</evidence>
<dbReference type="InterPro" id="IPR036894">
    <property type="entry name" value="YbaB-like_sf"/>
</dbReference>
<dbReference type="EMBL" id="CP109441">
    <property type="protein sequence ID" value="WUV48000.1"/>
    <property type="molecule type" value="Genomic_DNA"/>
</dbReference>
<dbReference type="Proteomes" id="UP001432062">
    <property type="component" value="Chromosome"/>
</dbReference>
<gene>
    <name evidence="3" type="ORF">OG563_07260</name>
</gene>
<feature type="compositionally biased region" description="Basic and acidic residues" evidence="2">
    <location>
        <begin position="167"/>
        <end position="183"/>
    </location>
</feature>
<feature type="region of interest" description="Disordered" evidence="2">
    <location>
        <begin position="131"/>
        <end position="190"/>
    </location>
</feature>
<dbReference type="SUPFAM" id="SSF82607">
    <property type="entry name" value="YbaB-like"/>
    <property type="match status" value="1"/>
</dbReference>
<sequence length="190" mass="20894">MRDERVRAGLQGMMETLRDQLGELQEFERRRMALTATAESLDGRVTVTVDAEGHVIDTEFADDIHRFAPEKLAAAVTAAAKAAAADVALRCEELRAPLLEGYEKIPKLSDMVDLIPQLDAELPTPPRSLALRDMENDPDAPVTITNGRPGSAVFADPEEELSPLHLSDVDDHDQAVRPRRESEVSDAGWE</sequence>
<proteinExistence type="predicted"/>
<keyword evidence="1" id="KW-0175">Coiled coil</keyword>
<evidence type="ECO:0000256" key="1">
    <source>
        <dbReference type="SAM" id="Coils"/>
    </source>
</evidence>
<organism evidence="3 4">
    <name type="scientific">Nocardia vinacea</name>
    <dbReference type="NCBI Taxonomy" id="96468"/>
    <lineage>
        <taxon>Bacteria</taxon>
        <taxon>Bacillati</taxon>
        <taxon>Actinomycetota</taxon>
        <taxon>Actinomycetes</taxon>
        <taxon>Mycobacteriales</taxon>
        <taxon>Nocardiaceae</taxon>
        <taxon>Nocardia</taxon>
    </lineage>
</organism>
<protein>
    <submittedName>
        <fullName evidence="3">YbaB/EbfC family nucleoid-associated protein</fullName>
    </submittedName>
</protein>
<keyword evidence="4" id="KW-1185">Reference proteome</keyword>